<feature type="chain" id="PRO_5042599465" evidence="1">
    <location>
        <begin position="25"/>
        <end position="332"/>
    </location>
</feature>
<dbReference type="Proteomes" id="UP001214530">
    <property type="component" value="Chromosome"/>
</dbReference>
<dbReference type="AlphaFoldDB" id="A0AAJ5WAB9"/>
<feature type="signal peptide" evidence="1">
    <location>
        <begin position="1"/>
        <end position="24"/>
    </location>
</feature>
<reference evidence="2" key="1">
    <citation type="submission" date="2023-03" db="EMBL/GenBank/DDBJ databases">
        <title>Andean soil-derived lignocellulolytic bacterial consortium as a source of novel taxa and putative plastic-active enzymes.</title>
        <authorList>
            <person name="Diaz-Garcia L."/>
            <person name="Chuvochina M."/>
            <person name="Feuerriegel G."/>
            <person name="Bunk B."/>
            <person name="Sproer C."/>
            <person name="Streit W.R."/>
            <person name="Rodriguez L.M."/>
            <person name="Overmann J."/>
            <person name="Jimenez D.J."/>
        </authorList>
    </citation>
    <scope>NUCLEOTIDE SEQUENCE</scope>
    <source>
        <strain evidence="2">MAG 3858</strain>
    </source>
</reference>
<evidence type="ECO:0000313" key="2">
    <source>
        <dbReference type="EMBL" id="WEK20947.1"/>
    </source>
</evidence>
<evidence type="ECO:0000256" key="1">
    <source>
        <dbReference type="SAM" id="SignalP"/>
    </source>
</evidence>
<proteinExistence type="predicted"/>
<accession>A0AAJ5WAB9</accession>
<evidence type="ECO:0000313" key="3">
    <source>
        <dbReference type="Proteomes" id="UP001214530"/>
    </source>
</evidence>
<sequence>MMKSVKCMFALVFLLCSFWGRLSAQQNIQFTQYVFNSLSVNPAYAGYKEEWFAQLALRSQWVGVEGAPKTGSISIDGILDPRDRKMGLGFQITSDKIGPQFTTSVTANYAYRLQLDGDDTKRLSFGIGLGAVQYNLSGDMIRTSEGGDQAIAIGDESRIKPDVRFGVYYNSDFCYLGLSLLDAFSGSGVTNITRSPSFNIARSRHAYFIAGSLVNVSPDMRVRPSLMVKEDFRGPTSLDLNVMTIFNDKLWIGASYRTGFGLWKKQISELDLGKQNSISGIVQVFVSERFRIGYSYDHVTSQLNSNLNGSHELTMGLTFGRVPRSFICPRVF</sequence>
<dbReference type="Pfam" id="PF11751">
    <property type="entry name" value="PorP_SprF"/>
    <property type="match status" value="1"/>
</dbReference>
<name>A0AAJ5WAB9_9SPHI</name>
<gene>
    <name evidence="2" type="ORF">P0Y49_07325</name>
</gene>
<dbReference type="EMBL" id="CP119313">
    <property type="protein sequence ID" value="WEK20947.1"/>
    <property type="molecule type" value="Genomic_DNA"/>
</dbReference>
<dbReference type="InterPro" id="IPR019861">
    <property type="entry name" value="PorP/SprF_Bacteroidetes"/>
</dbReference>
<organism evidence="2 3">
    <name type="scientific">Candidatus Pedobacter colombiensis</name>
    <dbReference type="NCBI Taxonomy" id="3121371"/>
    <lineage>
        <taxon>Bacteria</taxon>
        <taxon>Pseudomonadati</taxon>
        <taxon>Bacteroidota</taxon>
        <taxon>Sphingobacteriia</taxon>
        <taxon>Sphingobacteriales</taxon>
        <taxon>Sphingobacteriaceae</taxon>
        <taxon>Pedobacter</taxon>
    </lineage>
</organism>
<dbReference type="NCBIfam" id="TIGR03519">
    <property type="entry name" value="T9SS_PorP_fam"/>
    <property type="match status" value="1"/>
</dbReference>
<keyword evidence="1" id="KW-0732">Signal</keyword>
<protein>
    <submittedName>
        <fullName evidence="2">Type IX secretion system membrane protein PorP/SprF</fullName>
    </submittedName>
</protein>